<evidence type="ECO:0008006" key="3">
    <source>
        <dbReference type="Google" id="ProtNLM"/>
    </source>
</evidence>
<dbReference type="Proteomes" id="UP000546536">
    <property type="component" value="Unassembled WGS sequence"/>
</dbReference>
<keyword evidence="2" id="KW-1185">Reference proteome</keyword>
<protein>
    <recommendedName>
        <fullName evidence="3">DNA-binding protein</fullName>
    </recommendedName>
</protein>
<comment type="caution">
    <text evidence="1">The sequence shown here is derived from an EMBL/GenBank/DDBJ whole genome shotgun (WGS) entry which is preliminary data.</text>
</comment>
<organism evidence="1 2">
    <name type="scientific">Acinetobacter terrae</name>
    <dbReference type="NCBI Taxonomy" id="2731247"/>
    <lineage>
        <taxon>Bacteria</taxon>
        <taxon>Pseudomonadati</taxon>
        <taxon>Pseudomonadota</taxon>
        <taxon>Gammaproteobacteria</taxon>
        <taxon>Moraxellales</taxon>
        <taxon>Moraxellaceae</taxon>
        <taxon>Acinetobacter</taxon>
        <taxon>Acinetobacter Taxon 24</taxon>
    </lineage>
</organism>
<evidence type="ECO:0000313" key="1">
    <source>
        <dbReference type="EMBL" id="NNH86206.1"/>
    </source>
</evidence>
<gene>
    <name evidence="1" type="ORF">HLH13_00460</name>
</gene>
<name>A0ABX1UXU0_9GAMM</name>
<accession>A0ABX1UXU0</accession>
<dbReference type="RefSeq" id="WP_171543471.1">
    <property type="nucleotide sequence ID" value="NZ_JABERG010000001.1"/>
</dbReference>
<dbReference type="EMBL" id="JABERG010000001">
    <property type="protein sequence ID" value="NNH86206.1"/>
    <property type="molecule type" value="Genomic_DNA"/>
</dbReference>
<sequence>MGAVKIITMQEDELRDLIRQETSNAIRQALAGQQDELLTVKQLCERIPGLSRYLFKKLEEKAKLKNTRGKYSLQSVKGAMQSH</sequence>
<proteinExistence type="predicted"/>
<evidence type="ECO:0000313" key="2">
    <source>
        <dbReference type="Proteomes" id="UP000546536"/>
    </source>
</evidence>
<reference evidence="1 2" key="1">
    <citation type="submission" date="2020-04" db="EMBL/GenBank/DDBJ databases">
        <title>Acinetobacter Taxon 24.</title>
        <authorList>
            <person name="Nemec A."/>
            <person name="Radolfova-Krizova L."/>
            <person name="Higgins P.G."/>
            <person name="Spanelova P."/>
        </authorList>
    </citation>
    <scope>NUCLEOTIDE SEQUENCE [LARGE SCALE GENOMIC DNA]</scope>
    <source>
        <strain evidence="1 2">ANC 4279</strain>
    </source>
</reference>